<name>A0A7J0EXK1_9ERIC</name>
<evidence type="ECO:0000256" key="9">
    <source>
        <dbReference type="SAM" id="SignalP"/>
    </source>
</evidence>
<dbReference type="GO" id="GO:0005576">
    <property type="term" value="C:extracellular region"/>
    <property type="evidence" value="ECO:0007669"/>
    <property type="project" value="UniProtKB-SubCell"/>
</dbReference>
<evidence type="ECO:0000313" key="12">
    <source>
        <dbReference type="Proteomes" id="UP000585474"/>
    </source>
</evidence>
<evidence type="ECO:0000256" key="8">
    <source>
        <dbReference type="ARBA" id="ARBA00034484"/>
    </source>
</evidence>
<accession>A0A7J0EXK1</accession>
<organism evidence="11 12">
    <name type="scientific">Actinidia rufa</name>
    <dbReference type="NCBI Taxonomy" id="165716"/>
    <lineage>
        <taxon>Eukaryota</taxon>
        <taxon>Viridiplantae</taxon>
        <taxon>Streptophyta</taxon>
        <taxon>Embryophyta</taxon>
        <taxon>Tracheophyta</taxon>
        <taxon>Spermatophyta</taxon>
        <taxon>Magnoliopsida</taxon>
        <taxon>eudicotyledons</taxon>
        <taxon>Gunneridae</taxon>
        <taxon>Pentapetalae</taxon>
        <taxon>asterids</taxon>
        <taxon>Ericales</taxon>
        <taxon>Actinidiaceae</taxon>
        <taxon>Actinidia</taxon>
    </lineage>
</organism>
<evidence type="ECO:0000256" key="1">
    <source>
        <dbReference type="ARBA" id="ARBA00004541"/>
    </source>
</evidence>
<feature type="chain" id="PRO_5029539693" evidence="9">
    <location>
        <begin position="25"/>
        <end position="137"/>
    </location>
</feature>
<dbReference type="Pfam" id="PF05617">
    <property type="entry name" value="Prolamin_like"/>
    <property type="match status" value="1"/>
</dbReference>
<feature type="domain" description="Prolamin-like" evidence="10">
    <location>
        <begin position="49"/>
        <end position="113"/>
    </location>
</feature>
<comment type="similarity">
    <text evidence="8">Belongs to the plant egg cell-secreted peptide family.</text>
</comment>
<gene>
    <name evidence="11" type="ORF">Acr_07g0013710</name>
</gene>
<dbReference type="InterPro" id="IPR044711">
    <property type="entry name" value="EC11-15"/>
</dbReference>
<evidence type="ECO:0000256" key="7">
    <source>
        <dbReference type="ARBA" id="ARBA00034457"/>
    </source>
</evidence>
<evidence type="ECO:0000259" key="10">
    <source>
        <dbReference type="Pfam" id="PF05617"/>
    </source>
</evidence>
<dbReference type="InterPro" id="IPR008502">
    <property type="entry name" value="Prolamin-like"/>
</dbReference>
<dbReference type="GO" id="GO:2000008">
    <property type="term" value="P:regulation of protein localization to cell surface"/>
    <property type="evidence" value="ECO:0007669"/>
    <property type="project" value="UniProtKB-ARBA"/>
</dbReference>
<comment type="caution">
    <text evidence="11">The sequence shown here is derived from an EMBL/GenBank/DDBJ whole genome shotgun (WGS) entry which is preliminary data.</text>
</comment>
<dbReference type="AlphaFoldDB" id="A0A7J0EXK1"/>
<protein>
    <submittedName>
        <fullName evidence="11">Egg cell-secreted-like protein</fullName>
    </submittedName>
</protein>
<dbReference type="GO" id="GO:0031410">
    <property type="term" value="C:cytoplasmic vesicle"/>
    <property type="evidence" value="ECO:0007669"/>
    <property type="project" value="UniProtKB-SubCell"/>
</dbReference>
<comment type="function">
    <text evidence="7">Involved in the regulation of gamete interactions during the double fertilization and to prevent multiple-pollen tube attraction; mediates the redistribution of the gamete fusogen HAP2/GCS1 to the cell surface after secretion upon sperm arrival.</text>
</comment>
<evidence type="ECO:0000256" key="4">
    <source>
        <dbReference type="ARBA" id="ARBA00022729"/>
    </source>
</evidence>
<dbReference type="GO" id="GO:0080155">
    <property type="term" value="P:regulation of double fertilization forming a zygote and endosperm"/>
    <property type="evidence" value="ECO:0007669"/>
    <property type="project" value="UniProtKB-ARBA"/>
</dbReference>
<comment type="subcellular location">
    <subcellularLocation>
        <location evidence="1">Cytoplasmic vesicle</location>
    </subcellularLocation>
    <subcellularLocation>
        <location evidence="2">Secreted</location>
    </subcellularLocation>
</comment>
<dbReference type="EMBL" id="BJWL01000007">
    <property type="protein sequence ID" value="GFY91175.1"/>
    <property type="molecule type" value="Genomic_DNA"/>
</dbReference>
<evidence type="ECO:0000313" key="11">
    <source>
        <dbReference type="EMBL" id="GFY91175.1"/>
    </source>
</evidence>
<reference evidence="11 12" key="1">
    <citation type="submission" date="2019-07" db="EMBL/GenBank/DDBJ databases">
        <title>De Novo Assembly of kiwifruit Actinidia rufa.</title>
        <authorList>
            <person name="Sugita-Konishi S."/>
            <person name="Sato K."/>
            <person name="Mori E."/>
            <person name="Abe Y."/>
            <person name="Kisaki G."/>
            <person name="Hamano K."/>
            <person name="Suezawa K."/>
            <person name="Otani M."/>
            <person name="Fukuda T."/>
            <person name="Manabe T."/>
            <person name="Gomi K."/>
            <person name="Tabuchi M."/>
            <person name="Akimitsu K."/>
            <person name="Kataoka I."/>
        </authorList>
    </citation>
    <scope>NUCLEOTIDE SEQUENCE [LARGE SCALE GENOMIC DNA]</scope>
    <source>
        <strain evidence="12">cv. Fuchu</strain>
    </source>
</reference>
<dbReference type="PANTHER" id="PTHR35293:SF9">
    <property type="entry name" value="EGG CELL-SECRETED PROTEIN 1.4-LIKE"/>
    <property type="match status" value="1"/>
</dbReference>
<proteinExistence type="inferred from homology"/>
<evidence type="ECO:0000256" key="3">
    <source>
        <dbReference type="ARBA" id="ARBA00022525"/>
    </source>
</evidence>
<evidence type="ECO:0000256" key="5">
    <source>
        <dbReference type="ARBA" id="ARBA00023279"/>
    </source>
</evidence>
<dbReference type="PANTHER" id="PTHR35293">
    <property type="entry name" value="EGG CELL-SECRETED PROTEIN 1.5"/>
    <property type="match status" value="1"/>
</dbReference>
<evidence type="ECO:0000256" key="2">
    <source>
        <dbReference type="ARBA" id="ARBA00004613"/>
    </source>
</evidence>
<keyword evidence="6" id="KW-0968">Cytoplasmic vesicle</keyword>
<keyword evidence="4 9" id="KW-0732">Signal</keyword>
<feature type="signal peptide" evidence="9">
    <location>
        <begin position="1"/>
        <end position="24"/>
    </location>
</feature>
<keyword evidence="5" id="KW-0278">Fertilization</keyword>
<dbReference type="OrthoDB" id="776947at2759"/>
<evidence type="ECO:0000256" key="6">
    <source>
        <dbReference type="ARBA" id="ARBA00023329"/>
    </source>
</evidence>
<sequence length="137" mass="14686">MAHSLKLRTIPLALWLTTMAVATARAPLDPKLTLAARLKIDEGEDGSSKCWDSLLQLQSCTGEVVLFFLNGETYLGPSCCSAIRTIESQCWPSMLGSLGFTTEEGGILRGYCDATASTPPHRGGANVNVIDSRDLDP</sequence>
<keyword evidence="12" id="KW-1185">Reference proteome</keyword>
<dbReference type="Proteomes" id="UP000585474">
    <property type="component" value="Unassembled WGS sequence"/>
</dbReference>
<keyword evidence="3" id="KW-0964">Secreted</keyword>
<dbReference type="GO" id="GO:0009567">
    <property type="term" value="P:double fertilization forming a zygote and endosperm"/>
    <property type="evidence" value="ECO:0007669"/>
    <property type="project" value="InterPro"/>
</dbReference>